<keyword evidence="8" id="KW-1185">Reference proteome</keyword>
<dbReference type="PANTHER" id="PTHR32035">
    <property type="entry name" value="AURORA KINASE A-INTERACTING PROTEIN"/>
    <property type="match status" value="1"/>
</dbReference>
<comment type="caution">
    <text evidence="7">The sequence shown here is derived from an EMBL/GenBank/DDBJ whole genome shotgun (WGS) entry which is preliminary data.</text>
</comment>
<feature type="compositionally biased region" description="Polar residues" evidence="5">
    <location>
        <begin position="17"/>
        <end position="33"/>
    </location>
</feature>
<reference evidence="7 8" key="1">
    <citation type="journal article" date="2012" name="FEMS Yeast Res.">
        <title>The genome sequence of the wine yeast VIN7 reveals an allotriploid hybrid genome with Saccharomyces cerevisiae and Saccharomyces kudriavzevii origins.</title>
        <authorList>
            <person name="Borneman A.R."/>
            <person name="Desany B.A."/>
            <person name="Riches D."/>
            <person name="Affourtit J.P."/>
            <person name="Forgan A.H."/>
            <person name="Pretorius I.S."/>
            <person name="Egholm M."/>
            <person name="Chambers P.J."/>
        </authorList>
    </citation>
    <scope>NUCLEOTIDE SEQUENCE [LARGE SCALE GENOMIC DNA]</scope>
    <source>
        <strain evidence="7 8">VIN7</strain>
    </source>
</reference>
<protein>
    <recommendedName>
        <fullName evidence="4">Small ribosomal subunit protein mS38</fullName>
    </recommendedName>
</protein>
<dbReference type="GO" id="GO:0005739">
    <property type="term" value="C:mitochondrion"/>
    <property type="evidence" value="ECO:0007669"/>
    <property type="project" value="UniProtKB-SubCell"/>
</dbReference>
<keyword evidence="2" id="KW-0496">Mitochondrion</keyword>
<comment type="similarity">
    <text evidence="3">Belongs to the mitochondrion-specific ribosomal protein mS38 family.</text>
</comment>
<dbReference type="SMART" id="SM01155">
    <property type="entry name" value="DUF1713"/>
    <property type="match status" value="1"/>
</dbReference>
<evidence type="ECO:0000256" key="2">
    <source>
        <dbReference type="ARBA" id="ARBA00023128"/>
    </source>
</evidence>
<evidence type="ECO:0000313" key="8">
    <source>
        <dbReference type="Proteomes" id="UP000009009"/>
    </source>
</evidence>
<sequence length="151" mass="17428">MTKKDLSPYRELDENTEYNNKSKGHFNPNQDQQTGHQNEIIMLGRALRPGWLGITRTVARNPTCGACFNRTMQTTTNTGMSVMQEGMLSAMTIMMTTTRIGSMVNEPLSGPNIVMQLDSVMRKRKKKMKKHKLRKRRKREKAERRKLSQGR</sequence>
<organism evidence="7 8">
    <name type="scientific">Saccharomyces cerevisiae x Saccharomyces kudriavzevii (strain VIN7)</name>
    <name type="common">Yeast</name>
    <dbReference type="NCBI Taxonomy" id="1095631"/>
    <lineage>
        <taxon>Eukaryota</taxon>
        <taxon>Fungi</taxon>
        <taxon>Dikarya</taxon>
        <taxon>Ascomycota</taxon>
        <taxon>Saccharomycotina</taxon>
        <taxon>Saccharomycetes</taxon>
        <taxon>Saccharomycetales</taxon>
        <taxon>Saccharomycetaceae</taxon>
        <taxon>Saccharomyces</taxon>
    </lineage>
</organism>
<feature type="region of interest" description="Disordered" evidence="5">
    <location>
        <begin position="122"/>
        <end position="151"/>
    </location>
</feature>
<feature type="compositionally biased region" description="Basic and acidic residues" evidence="5">
    <location>
        <begin position="140"/>
        <end position="151"/>
    </location>
</feature>
<dbReference type="HOGENOM" id="CLU_145590_0_0_1"/>
<feature type="compositionally biased region" description="Basic and acidic residues" evidence="5">
    <location>
        <begin position="1"/>
        <end position="13"/>
    </location>
</feature>
<feature type="domain" description="Ribosomal protein mS38 C-terminal" evidence="6">
    <location>
        <begin position="116"/>
        <end position="149"/>
    </location>
</feature>
<feature type="region of interest" description="Disordered" evidence="5">
    <location>
        <begin position="1"/>
        <end position="33"/>
    </location>
</feature>
<accession>H0GYD2</accession>
<gene>
    <name evidence="7" type="ORF">VIN7_8728</name>
</gene>
<proteinExistence type="inferred from homology"/>
<dbReference type="OrthoDB" id="4066132at2759"/>
<dbReference type="Proteomes" id="UP000009009">
    <property type="component" value="Unassembled WGS sequence"/>
</dbReference>
<evidence type="ECO:0000256" key="5">
    <source>
        <dbReference type="SAM" id="MobiDB-lite"/>
    </source>
</evidence>
<evidence type="ECO:0000256" key="3">
    <source>
        <dbReference type="ARBA" id="ARBA00035647"/>
    </source>
</evidence>
<dbReference type="AlphaFoldDB" id="H0GYD2"/>
<evidence type="ECO:0000256" key="4">
    <source>
        <dbReference type="ARBA" id="ARBA00035682"/>
    </source>
</evidence>
<dbReference type="EMBL" id="AGVY01000304">
    <property type="protein sequence ID" value="EHN01195.1"/>
    <property type="molecule type" value="Genomic_DNA"/>
</dbReference>
<evidence type="ECO:0000259" key="6">
    <source>
        <dbReference type="SMART" id="SM01155"/>
    </source>
</evidence>
<dbReference type="PhylomeDB" id="H0GYD2"/>
<dbReference type="InterPro" id="IPR013177">
    <property type="entry name" value="Ribosomal_mS38_C"/>
</dbReference>
<dbReference type="Pfam" id="PF08213">
    <property type="entry name" value="COX24_C"/>
    <property type="match status" value="1"/>
</dbReference>
<evidence type="ECO:0000313" key="7">
    <source>
        <dbReference type="EMBL" id="EHN01195.1"/>
    </source>
</evidence>
<dbReference type="PANTHER" id="PTHR32035:SF3">
    <property type="entry name" value="SMALL RIBOSOMAL SUBUNIT PROTEIN MS38"/>
    <property type="match status" value="1"/>
</dbReference>
<feature type="compositionally biased region" description="Basic residues" evidence="5">
    <location>
        <begin position="122"/>
        <end position="139"/>
    </location>
</feature>
<name>H0GYD2_SACCK</name>
<evidence type="ECO:0000256" key="1">
    <source>
        <dbReference type="ARBA" id="ARBA00004173"/>
    </source>
</evidence>
<comment type="subcellular location">
    <subcellularLocation>
        <location evidence="1">Mitochondrion</location>
    </subcellularLocation>
</comment>